<evidence type="ECO:0000313" key="4">
    <source>
        <dbReference type="EMBL" id="RCV85876.1"/>
    </source>
</evidence>
<dbReference type="SUPFAM" id="SSF53335">
    <property type="entry name" value="S-adenosyl-L-methionine-dependent methyltransferases"/>
    <property type="match status" value="1"/>
</dbReference>
<evidence type="ECO:0000256" key="2">
    <source>
        <dbReference type="SAM" id="Phobius"/>
    </source>
</evidence>
<keyword evidence="5" id="KW-1185">Reference proteome</keyword>
<feature type="transmembrane region" description="Helical" evidence="2">
    <location>
        <begin position="108"/>
        <end position="128"/>
    </location>
</feature>
<dbReference type="Gene3D" id="3.40.50.720">
    <property type="entry name" value="NAD(P)-binding Rossmann-like Domain"/>
    <property type="match status" value="2"/>
</dbReference>
<reference evidence="4 5" key="1">
    <citation type="submission" date="2018-07" db="EMBL/GenBank/DDBJ databases">
        <title>Halomonas rutogse sp. nov., isolated from Lake TangqianCo on Tibetan Plateau.</title>
        <authorList>
            <person name="Lu H."/>
            <person name="Xing P."/>
            <person name="Wu Q."/>
        </authorList>
    </citation>
    <scope>NUCLEOTIDE SEQUENCE [LARGE SCALE GENOMIC DNA]</scope>
    <source>
        <strain evidence="4 5">TQ8S</strain>
    </source>
</reference>
<dbReference type="PANTHER" id="PTHR43318:SF1">
    <property type="entry name" value="POLYSACCHARIDE BIOSYNTHESIS PROTEIN EPSC-RELATED"/>
    <property type="match status" value="1"/>
</dbReference>
<dbReference type="CDD" id="cd05237">
    <property type="entry name" value="UDP_invert_4-6DH_SDR_e"/>
    <property type="match status" value="1"/>
</dbReference>
<sequence length="661" mass="73222">MKSLSMTPRWIKRRVLVVLDGVIMAGSLQLATMIHLESLQPLRNGSLWLAIGLLVPTSLFLFHWLGLYRLVIRYMSHVTVPKVVIVVMTSALLVAPASYLAGHSIGPSIIVIYALLLLLGVGSLRFLLRELYHHSQRRQRKPVVIYGAGAAGCELVSALRNGGEYEPVAFVDDWRGLEGAMVEGLRVHQPVALAALVQEHRAAMVLLAIPSAPRWRRREILHWLSDLSVPLKTIPGSADVIAGRAKISELREVALEDLLGRESVPAFPELMQANIRDKAVMVTGAGGSIGSELCRQILDQEPVCLLLVDNCEFALYAIEQELKQHIESTQSRCELKPLLISVQHPGSLKAVFESFEVHTVYHAAAYKHVPMVEFNLVQGVSNNVFGTLHLAKAAMAAGVETFVVVSTDKAVRPTNAMGASKRLTELICQAFAHSQSNTRFCMVRFGNVLGSSGSVVPVFRNQIEQGGPIKVTHPDITRYFMTIPEAAQLVIQAGAMGEGGEVFVLDMGEPVRIHDLARNMVRLSGLEVKDAEHPEGDIEIVYSGLRPGEKLFEELLIGHDVSKTQHDRIMTSKERFWEWPRLEAFLQELEQAFIATDHLRIRQLLQSAPLDYQPLDEIADLVWEARQAMLPDTRRHRLGANAALRSVSRLDPILKPVTKEG</sequence>
<evidence type="ECO:0000259" key="3">
    <source>
        <dbReference type="Pfam" id="PF02719"/>
    </source>
</evidence>
<organism evidence="4 5">
    <name type="scientific">Vreelandella rituensis</name>
    <dbReference type="NCBI Taxonomy" id="2282306"/>
    <lineage>
        <taxon>Bacteria</taxon>
        <taxon>Pseudomonadati</taxon>
        <taxon>Pseudomonadota</taxon>
        <taxon>Gammaproteobacteria</taxon>
        <taxon>Oceanospirillales</taxon>
        <taxon>Halomonadaceae</taxon>
        <taxon>Vreelandella</taxon>
    </lineage>
</organism>
<dbReference type="AlphaFoldDB" id="A0A368TNI9"/>
<feature type="transmembrane region" description="Helical" evidence="2">
    <location>
        <begin position="48"/>
        <end position="71"/>
    </location>
</feature>
<dbReference type="Pfam" id="PF02719">
    <property type="entry name" value="Polysacc_synt_2"/>
    <property type="match status" value="1"/>
</dbReference>
<accession>A0A368TNI9</accession>
<keyword evidence="2" id="KW-0812">Transmembrane</keyword>
<feature type="domain" description="Polysaccharide biosynthesis protein CapD-like" evidence="3">
    <location>
        <begin position="280"/>
        <end position="573"/>
    </location>
</feature>
<comment type="similarity">
    <text evidence="1">Belongs to the polysaccharide synthase family.</text>
</comment>
<keyword evidence="2" id="KW-0472">Membrane</keyword>
<comment type="caution">
    <text evidence="4">The sequence shown here is derived from an EMBL/GenBank/DDBJ whole genome shotgun (WGS) entry which is preliminary data.</text>
</comment>
<feature type="transmembrane region" description="Helical" evidence="2">
    <location>
        <begin position="83"/>
        <end position="102"/>
    </location>
</feature>
<dbReference type="EMBL" id="QPIJ01000088">
    <property type="protein sequence ID" value="RCV85876.1"/>
    <property type="molecule type" value="Genomic_DNA"/>
</dbReference>
<name>A0A368TNI9_9GAMM</name>
<evidence type="ECO:0000256" key="1">
    <source>
        <dbReference type="ARBA" id="ARBA00007430"/>
    </source>
</evidence>
<proteinExistence type="inferred from homology"/>
<dbReference type="OrthoDB" id="9803111at2"/>
<evidence type="ECO:0000313" key="5">
    <source>
        <dbReference type="Proteomes" id="UP000253204"/>
    </source>
</evidence>
<dbReference type="InterPro" id="IPR029063">
    <property type="entry name" value="SAM-dependent_MTases_sf"/>
</dbReference>
<dbReference type="Pfam" id="PF13727">
    <property type="entry name" value="CoA_binding_3"/>
    <property type="match status" value="1"/>
</dbReference>
<feature type="transmembrane region" description="Helical" evidence="2">
    <location>
        <begin position="15"/>
        <end position="36"/>
    </location>
</feature>
<dbReference type="InterPro" id="IPR036291">
    <property type="entry name" value="NAD(P)-bd_dom_sf"/>
</dbReference>
<gene>
    <name evidence="4" type="ORF">DU506_19855</name>
</gene>
<protein>
    <submittedName>
        <fullName evidence="4">Polysaccharide biosynthesis protein</fullName>
    </submittedName>
</protein>
<dbReference type="PANTHER" id="PTHR43318">
    <property type="entry name" value="UDP-N-ACETYLGLUCOSAMINE 4,6-DEHYDRATASE"/>
    <property type="match status" value="1"/>
</dbReference>
<dbReference type="SUPFAM" id="SSF51735">
    <property type="entry name" value="NAD(P)-binding Rossmann-fold domains"/>
    <property type="match status" value="1"/>
</dbReference>
<dbReference type="InterPro" id="IPR051203">
    <property type="entry name" value="Polysaccharide_Synthase-Rel"/>
</dbReference>
<keyword evidence="2" id="KW-1133">Transmembrane helix</keyword>
<dbReference type="InterPro" id="IPR003869">
    <property type="entry name" value="Polysac_CapD-like"/>
</dbReference>
<dbReference type="Proteomes" id="UP000253204">
    <property type="component" value="Unassembled WGS sequence"/>
</dbReference>